<dbReference type="Pfam" id="PF25797">
    <property type="entry name" value="PDF2_C"/>
    <property type="match status" value="1"/>
</dbReference>
<evidence type="ECO:0000256" key="1">
    <source>
        <dbReference type="ARBA" id="ARBA00023015"/>
    </source>
</evidence>
<reference evidence="7" key="1">
    <citation type="journal article" date="2021" name="Front. Plant Sci.">
        <title>Chromosome-Scale Genome Assembly for Chinese Sour Jujube and Insights Into Its Genome Evolution and Domestication Signature.</title>
        <authorList>
            <person name="Shen L.-Y."/>
            <person name="Luo H."/>
            <person name="Wang X.-L."/>
            <person name="Wang X.-M."/>
            <person name="Qiu X.-J."/>
            <person name="Liu H."/>
            <person name="Zhou S.-S."/>
            <person name="Jia K.-H."/>
            <person name="Nie S."/>
            <person name="Bao Y.-T."/>
            <person name="Zhang R.-G."/>
            <person name="Yun Q.-Z."/>
            <person name="Chai Y.-H."/>
            <person name="Lu J.-Y."/>
            <person name="Li Y."/>
            <person name="Zhao S.-W."/>
            <person name="Mao J.-F."/>
            <person name="Jia S.-G."/>
            <person name="Mao Y.-M."/>
        </authorList>
    </citation>
    <scope>NUCLEOTIDE SEQUENCE</scope>
    <source>
        <strain evidence="7">AT0</strain>
        <tissue evidence="7">Leaf</tissue>
    </source>
</reference>
<sequence length="255" mass="28256">MGSCSDMVLVPMLPPELNSHFLETIGLLMEEEKLLALDLAMSSMDELIKIAKTVQVISSDACGQANGSLQLICAELQVVSPLVPTREAHFLRYCQQNAEEGSWAIVDFPIDSFHESNIQPNSFPRRPSGCVIQDMPNGYSGVTWIEHGEIEEKPTHQTFSHLVYSGLAFGAHRWLAVLQRQCERVASPMARNISDLGVIPSPEARRNLIKLAQRMLRTFCVNMSTSSNQSWTALSDSPEDTVRITTRKVTEPGTA</sequence>
<organism evidence="7 8">
    <name type="scientific">Ziziphus jujuba var. spinosa</name>
    <dbReference type="NCBI Taxonomy" id="714518"/>
    <lineage>
        <taxon>Eukaryota</taxon>
        <taxon>Viridiplantae</taxon>
        <taxon>Streptophyta</taxon>
        <taxon>Embryophyta</taxon>
        <taxon>Tracheophyta</taxon>
        <taxon>Spermatophyta</taxon>
        <taxon>Magnoliopsida</taxon>
        <taxon>eudicotyledons</taxon>
        <taxon>Gunneridae</taxon>
        <taxon>Pentapetalae</taxon>
        <taxon>rosids</taxon>
        <taxon>fabids</taxon>
        <taxon>Rosales</taxon>
        <taxon>Rhamnaceae</taxon>
        <taxon>Paliureae</taxon>
        <taxon>Ziziphus</taxon>
    </lineage>
</organism>
<keyword evidence="3" id="KW-0371">Homeobox</keyword>
<gene>
    <name evidence="7" type="ORF">FEM48_Zijuj11G0143900</name>
</gene>
<dbReference type="SUPFAM" id="SSF55961">
    <property type="entry name" value="Bet v1-like"/>
    <property type="match status" value="1"/>
</dbReference>
<dbReference type="SMART" id="SM00234">
    <property type="entry name" value="START"/>
    <property type="match status" value="1"/>
</dbReference>
<keyword evidence="2" id="KW-0238">DNA-binding</keyword>
<comment type="caution">
    <text evidence="7">The sequence shown here is derived from an EMBL/GenBank/DDBJ whole genome shotgun (WGS) entry which is preliminary data.</text>
</comment>
<proteinExistence type="predicted"/>
<evidence type="ECO:0000256" key="2">
    <source>
        <dbReference type="ARBA" id="ARBA00023125"/>
    </source>
</evidence>
<evidence type="ECO:0000256" key="3">
    <source>
        <dbReference type="ARBA" id="ARBA00023155"/>
    </source>
</evidence>
<keyword evidence="5" id="KW-0539">Nucleus</keyword>
<accession>A0A978UJG4</accession>
<dbReference type="PROSITE" id="PS50848">
    <property type="entry name" value="START"/>
    <property type="match status" value="1"/>
</dbReference>
<evidence type="ECO:0000313" key="8">
    <source>
        <dbReference type="Proteomes" id="UP000813462"/>
    </source>
</evidence>
<dbReference type="EMBL" id="JAEACU010000011">
    <property type="protein sequence ID" value="KAH7514945.1"/>
    <property type="molecule type" value="Genomic_DNA"/>
</dbReference>
<dbReference type="Pfam" id="PF01852">
    <property type="entry name" value="START"/>
    <property type="match status" value="1"/>
</dbReference>
<dbReference type="InterPro" id="IPR002913">
    <property type="entry name" value="START_lipid-bd_dom"/>
</dbReference>
<dbReference type="Proteomes" id="UP000813462">
    <property type="component" value="Unassembled WGS sequence"/>
</dbReference>
<name>A0A978UJG4_ZIZJJ</name>
<dbReference type="GO" id="GO:0003677">
    <property type="term" value="F:DNA binding"/>
    <property type="evidence" value="ECO:0007669"/>
    <property type="project" value="UniProtKB-KW"/>
</dbReference>
<dbReference type="GO" id="GO:0008289">
    <property type="term" value="F:lipid binding"/>
    <property type="evidence" value="ECO:0007669"/>
    <property type="project" value="InterPro"/>
</dbReference>
<evidence type="ECO:0000256" key="5">
    <source>
        <dbReference type="ARBA" id="ARBA00023242"/>
    </source>
</evidence>
<protein>
    <recommendedName>
        <fullName evidence="6">START domain-containing protein</fullName>
    </recommendedName>
</protein>
<evidence type="ECO:0000259" key="6">
    <source>
        <dbReference type="PROSITE" id="PS50848"/>
    </source>
</evidence>
<dbReference type="AlphaFoldDB" id="A0A978UJG4"/>
<evidence type="ECO:0000313" key="7">
    <source>
        <dbReference type="EMBL" id="KAH7514945.1"/>
    </source>
</evidence>
<dbReference type="InterPro" id="IPR057993">
    <property type="entry name" value="HD-Zip_IV_C"/>
</dbReference>
<keyword evidence="4" id="KW-0804">Transcription</keyword>
<keyword evidence="1" id="KW-0805">Transcription regulation</keyword>
<dbReference type="PANTHER" id="PTHR45654:SF11">
    <property type="entry name" value="HOMEOBOX-LEUCINE ZIPPER PROTEIN HDG5"/>
    <property type="match status" value="1"/>
</dbReference>
<dbReference type="InterPro" id="IPR042160">
    <property type="entry name" value="HD-Zip_IV"/>
</dbReference>
<feature type="domain" description="START" evidence="6">
    <location>
        <begin position="27"/>
        <end position="187"/>
    </location>
</feature>
<dbReference type="PANTHER" id="PTHR45654">
    <property type="entry name" value="HOMEOBOX-LEUCINE ZIPPER PROTEIN MERISTEM L1"/>
    <property type="match status" value="1"/>
</dbReference>
<evidence type="ECO:0000256" key="4">
    <source>
        <dbReference type="ARBA" id="ARBA00023163"/>
    </source>
</evidence>